<evidence type="ECO:0000313" key="8">
    <source>
        <dbReference type="Proteomes" id="UP000009102"/>
    </source>
</evidence>
<dbReference type="EMBL" id="CP001801">
    <property type="protein sequence ID" value="ACX96097.1"/>
    <property type="molecule type" value="Genomic_DNA"/>
</dbReference>
<feature type="transmembrane region" description="Helical" evidence="5">
    <location>
        <begin position="367"/>
        <end position="398"/>
    </location>
</feature>
<proteinExistence type="predicted"/>
<comment type="subcellular location">
    <subcellularLocation>
        <location evidence="1">Membrane</location>
        <topology evidence="1">Multi-pass membrane protein</topology>
    </subcellularLocation>
</comment>
<feature type="transmembrane region" description="Helical" evidence="5">
    <location>
        <begin position="43"/>
        <end position="59"/>
    </location>
</feature>
<dbReference type="InterPro" id="IPR052706">
    <property type="entry name" value="Membrane-Transporter-like"/>
</dbReference>
<sequence length="515" mass="55331">MFHFFAKNTPANARQDVLSGLTVALALVPEALAFALIAHVNPLMGLYAAFIMALASAIFGGRPGMISGATGATAVVIVGLVVTHGVQYLLAALILMGVIQILVGAFRLGKYIRIVPYPVFLGFVNGLAIVIFLAQLPHFKEKGADGQMHWIVGQPLWIMLGLVALTMVITHFFPKITRAFPAALLAIIVTTLITIGLGQLSPIFDTKTVGDLSSIAGSLPSFHIPDFPLTWDAFITVLPFSLVLAGVGLIESLLTLQLVDDLTETRGQPNRECVAQGIGNMTCGFFGGMGGCAMVGQTMINVESGGRGRLSGIAAGSFLILFILFLSPLIEQIPIATLVGIMFMVVIGTFEWGSINLFGKVPKKDIFVGLLVAAVTVFTDLAIAVITGVIVSALMFAWEHAGDLKIDSSINEDGVKVYRIKGPLFFASTAKFSESFDFRSDPDEVYLDFAESKVVDHSALEAIDSLAEKYRSVNKTLHLRHLSPECRGLLKKAGDLVEVNIKEDPVYHVADELRR</sequence>
<feature type="domain" description="STAS" evidence="6">
    <location>
        <begin position="413"/>
        <end position="515"/>
    </location>
</feature>
<feature type="transmembrane region" description="Helical" evidence="5">
    <location>
        <begin position="180"/>
        <end position="204"/>
    </location>
</feature>
<dbReference type="HOGENOM" id="CLU_003182_7_0_6"/>
<feature type="transmembrane region" description="Helical" evidence="5">
    <location>
        <begin position="66"/>
        <end position="82"/>
    </location>
</feature>
<dbReference type="STRING" id="555778.Hneap_1261"/>
<dbReference type="KEGG" id="hna:Hneap_1261"/>
<keyword evidence="2 5" id="KW-0812">Transmembrane</keyword>
<feature type="transmembrane region" description="Helical" evidence="5">
    <location>
        <begin position="310"/>
        <end position="329"/>
    </location>
</feature>
<dbReference type="InterPro" id="IPR036513">
    <property type="entry name" value="STAS_dom_sf"/>
</dbReference>
<evidence type="ECO:0000256" key="4">
    <source>
        <dbReference type="ARBA" id="ARBA00023136"/>
    </source>
</evidence>
<dbReference type="Gene3D" id="3.30.750.24">
    <property type="entry name" value="STAS domain"/>
    <property type="match status" value="1"/>
</dbReference>
<dbReference type="InterPro" id="IPR002645">
    <property type="entry name" value="STAS_dom"/>
</dbReference>
<dbReference type="Proteomes" id="UP000009102">
    <property type="component" value="Chromosome"/>
</dbReference>
<dbReference type="eggNOG" id="COG0659">
    <property type="taxonomic scope" value="Bacteria"/>
</dbReference>
<dbReference type="InterPro" id="IPR011547">
    <property type="entry name" value="SLC26A/SulP_dom"/>
</dbReference>
<gene>
    <name evidence="7" type="ordered locus">Hneap_1261</name>
</gene>
<evidence type="ECO:0000256" key="5">
    <source>
        <dbReference type="SAM" id="Phobius"/>
    </source>
</evidence>
<evidence type="ECO:0000313" key="7">
    <source>
        <dbReference type="EMBL" id="ACX96097.1"/>
    </source>
</evidence>
<dbReference type="GO" id="GO:0016020">
    <property type="term" value="C:membrane"/>
    <property type="evidence" value="ECO:0007669"/>
    <property type="project" value="UniProtKB-SubCell"/>
</dbReference>
<dbReference type="PROSITE" id="PS50801">
    <property type="entry name" value="STAS"/>
    <property type="match status" value="1"/>
</dbReference>
<dbReference type="RefSeq" id="WP_012824131.1">
    <property type="nucleotide sequence ID" value="NC_013422.1"/>
</dbReference>
<dbReference type="Pfam" id="PF00916">
    <property type="entry name" value="Sulfate_transp"/>
    <property type="match status" value="1"/>
</dbReference>
<keyword evidence="3 5" id="KW-1133">Transmembrane helix</keyword>
<accession>D0L074</accession>
<protein>
    <submittedName>
        <fullName evidence="7">Sulphate transporter</fullName>
    </submittedName>
</protein>
<dbReference type="PANTHER" id="PTHR43310:SF1">
    <property type="entry name" value="SULFATE TRANSPORTER YBAR-RELATED"/>
    <property type="match status" value="1"/>
</dbReference>
<evidence type="ECO:0000259" key="6">
    <source>
        <dbReference type="PROSITE" id="PS50801"/>
    </source>
</evidence>
<feature type="transmembrane region" description="Helical" evidence="5">
    <location>
        <begin position="115"/>
        <end position="136"/>
    </location>
</feature>
<keyword evidence="8" id="KW-1185">Reference proteome</keyword>
<dbReference type="Pfam" id="PF01740">
    <property type="entry name" value="STAS"/>
    <property type="match status" value="1"/>
</dbReference>
<feature type="transmembrane region" description="Helical" evidence="5">
    <location>
        <begin position="335"/>
        <end position="355"/>
    </location>
</feature>
<feature type="transmembrane region" description="Helical" evidence="5">
    <location>
        <begin position="233"/>
        <end position="256"/>
    </location>
</feature>
<dbReference type="SUPFAM" id="SSF52091">
    <property type="entry name" value="SpoIIaa-like"/>
    <property type="match status" value="1"/>
</dbReference>
<evidence type="ECO:0000256" key="3">
    <source>
        <dbReference type="ARBA" id="ARBA00022989"/>
    </source>
</evidence>
<dbReference type="CDD" id="cd07042">
    <property type="entry name" value="STAS_SulP_like_sulfate_transporter"/>
    <property type="match status" value="1"/>
</dbReference>
<evidence type="ECO:0000256" key="2">
    <source>
        <dbReference type="ARBA" id="ARBA00022692"/>
    </source>
</evidence>
<dbReference type="OrthoDB" id="9771198at2"/>
<organism evidence="7 8">
    <name type="scientific">Halothiobacillus neapolitanus (strain ATCC 23641 / DSM 15147 / CIP 104769 / NCIMB 8539 / c2)</name>
    <name type="common">Thiobacillus neapolitanus</name>
    <dbReference type="NCBI Taxonomy" id="555778"/>
    <lineage>
        <taxon>Bacteria</taxon>
        <taxon>Pseudomonadati</taxon>
        <taxon>Pseudomonadota</taxon>
        <taxon>Gammaproteobacteria</taxon>
        <taxon>Chromatiales</taxon>
        <taxon>Halothiobacillaceae</taxon>
        <taxon>Halothiobacillus</taxon>
    </lineage>
</organism>
<name>D0L074_HALNC</name>
<evidence type="ECO:0000256" key="1">
    <source>
        <dbReference type="ARBA" id="ARBA00004141"/>
    </source>
</evidence>
<dbReference type="PANTHER" id="PTHR43310">
    <property type="entry name" value="SULFATE TRANSPORTER YBAR-RELATED"/>
    <property type="match status" value="1"/>
</dbReference>
<feature type="transmembrane region" description="Helical" evidence="5">
    <location>
        <begin position="156"/>
        <end position="173"/>
    </location>
</feature>
<reference evidence="7 8" key="1">
    <citation type="submission" date="2009-10" db="EMBL/GenBank/DDBJ databases">
        <title>Complete sequence of Halothiobacillus neapolitanus c2.</title>
        <authorList>
            <consortium name="US DOE Joint Genome Institute"/>
            <person name="Lucas S."/>
            <person name="Copeland A."/>
            <person name="Lapidus A."/>
            <person name="Glavina del Rio T."/>
            <person name="Tice H."/>
            <person name="Bruce D."/>
            <person name="Goodwin L."/>
            <person name="Pitluck S."/>
            <person name="Davenport K."/>
            <person name="Brettin T."/>
            <person name="Detter J.C."/>
            <person name="Han C."/>
            <person name="Tapia R."/>
            <person name="Larimer F."/>
            <person name="Land M."/>
            <person name="Hauser L."/>
            <person name="Kyrpides N."/>
            <person name="Mikhailova N."/>
            <person name="Kerfeld C."/>
            <person name="Cannon G."/>
            <person name="Heinhort S."/>
        </authorList>
    </citation>
    <scope>NUCLEOTIDE SEQUENCE [LARGE SCALE GENOMIC DNA]</scope>
    <source>
        <strain evidence="8">ATCC 23641 / c2</strain>
    </source>
</reference>
<feature type="transmembrane region" description="Helical" evidence="5">
    <location>
        <begin position="88"/>
        <end position="108"/>
    </location>
</feature>
<keyword evidence="4 5" id="KW-0472">Membrane</keyword>
<dbReference type="AlphaFoldDB" id="D0L074"/>